<dbReference type="PANTHER" id="PTHR14218:SF35">
    <property type="entry name" value="PEPTIDASE S53 DOMAIN-CONTAINING PROTEIN"/>
    <property type="match status" value="1"/>
</dbReference>
<evidence type="ECO:0000256" key="14">
    <source>
        <dbReference type="ARBA" id="ARBA00023180"/>
    </source>
</evidence>
<reference evidence="18" key="2">
    <citation type="submission" date="2023-05" db="EMBL/GenBank/DDBJ databases">
        <authorList>
            <consortium name="Lawrence Berkeley National Laboratory"/>
            <person name="Steindorff A."/>
            <person name="Hensen N."/>
            <person name="Bonometti L."/>
            <person name="Westerberg I."/>
            <person name="Brannstrom I.O."/>
            <person name="Guillou S."/>
            <person name="Cros-Aarteil S."/>
            <person name="Calhoun S."/>
            <person name="Haridas S."/>
            <person name="Kuo A."/>
            <person name="Mondo S."/>
            <person name="Pangilinan J."/>
            <person name="Riley R."/>
            <person name="Labutti K."/>
            <person name="Andreopoulos B."/>
            <person name="Lipzen A."/>
            <person name="Chen C."/>
            <person name="Yanf M."/>
            <person name="Daum C."/>
            <person name="Ng V."/>
            <person name="Clum A."/>
            <person name="Ohm R."/>
            <person name="Martin F."/>
            <person name="Silar P."/>
            <person name="Natvig D."/>
            <person name="Lalanne C."/>
            <person name="Gautier V."/>
            <person name="Ament-Velasquez S.L."/>
            <person name="Kruys A."/>
            <person name="Hutchinson M.I."/>
            <person name="Powell A.J."/>
            <person name="Barry K."/>
            <person name="Miller A.N."/>
            <person name="Grigoriev I.V."/>
            <person name="Debuchy R."/>
            <person name="Gladieux P."/>
            <person name="Thoren M.H."/>
            <person name="Johannesson H."/>
        </authorList>
    </citation>
    <scope>NUCLEOTIDE SEQUENCE</scope>
    <source>
        <strain evidence="18">CBS 103.79</strain>
    </source>
</reference>
<evidence type="ECO:0000256" key="16">
    <source>
        <dbReference type="SAM" id="SignalP"/>
    </source>
</evidence>
<keyword evidence="10 15" id="KW-0720">Serine protease</keyword>
<comment type="subcellular location">
    <subcellularLocation>
        <location evidence="3">Secreted</location>
        <location evidence="3">Extracellular space</location>
    </subcellularLocation>
</comment>
<evidence type="ECO:0000256" key="11">
    <source>
        <dbReference type="ARBA" id="ARBA00022837"/>
    </source>
</evidence>
<keyword evidence="19" id="KW-1185">Reference proteome</keyword>
<feature type="binding site" evidence="15">
    <location>
        <position position="584"/>
    </location>
    <ligand>
        <name>Ca(2+)</name>
        <dbReference type="ChEBI" id="CHEBI:29108"/>
    </ligand>
</feature>
<evidence type="ECO:0000256" key="5">
    <source>
        <dbReference type="ARBA" id="ARBA00022525"/>
    </source>
</evidence>
<comment type="caution">
    <text evidence="18">The sequence shown here is derived from an EMBL/GenBank/DDBJ whole genome shotgun (WGS) entry which is preliminary data.</text>
</comment>
<dbReference type="SUPFAM" id="SSF54897">
    <property type="entry name" value="Protease propeptides/inhibitors"/>
    <property type="match status" value="1"/>
</dbReference>
<keyword evidence="7 15" id="KW-0479">Metal-binding</keyword>
<feature type="binding site" evidence="15">
    <location>
        <position position="582"/>
    </location>
    <ligand>
        <name>Ca(2+)</name>
        <dbReference type="ChEBI" id="CHEBI:29108"/>
    </ligand>
</feature>
<dbReference type="GO" id="GO:0008240">
    <property type="term" value="F:tripeptidyl-peptidase activity"/>
    <property type="evidence" value="ECO:0007669"/>
    <property type="project" value="UniProtKB-EC"/>
</dbReference>
<organism evidence="18 19">
    <name type="scientific">Staphylotrichum tortipilum</name>
    <dbReference type="NCBI Taxonomy" id="2831512"/>
    <lineage>
        <taxon>Eukaryota</taxon>
        <taxon>Fungi</taxon>
        <taxon>Dikarya</taxon>
        <taxon>Ascomycota</taxon>
        <taxon>Pezizomycotina</taxon>
        <taxon>Sordariomycetes</taxon>
        <taxon>Sordariomycetidae</taxon>
        <taxon>Sordariales</taxon>
        <taxon>Chaetomiaceae</taxon>
        <taxon>Staphylotrichum</taxon>
    </lineage>
</organism>
<feature type="chain" id="PRO_5042898750" description="tripeptidyl-peptidase II" evidence="16">
    <location>
        <begin position="19"/>
        <end position="627"/>
    </location>
</feature>
<protein>
    <recommendedName>
        <fullName evidence="4">tripeptidyl-peptidase II</fullName>
        <ecNumber evidence="4">3.4.14.10</ecNumber>
    </recommendedName>
</protein>
<evidence type="ECO:0000256" key="2">
    <source>
        <dbReference type="ARBA" id="ARBA00002451"/>
    </source>
</evidence>
<dbReference type="CDD" id="cd11377">
    <property type="entry name" value="Pro-peptidase_S53"/>
    <property type="match status" value="1"/>
</dbReference>
<feature type="active site" description="Charge relay system" evidence="15">
    <location>
        <position position="291"/>
    </location>
</feature>
<keyword evidence="8 16" id="KW-0732">Signal</keyword>
<dbReference type="GO" id="GO:0005576">
    <property type="term" value="C:extracellular region"/>
    <property type="evidence" value="ECO:0007669"/>
    <property type="project" value="UniProtKB-SubCell"/>
</dbReference>
<keyword evidence="12" id="KW-0843">Virulence</keyword>
<dbReference type="InterPro" id="IPR030400">
    <property type="entry name" value="Sedolisin_dom"/>
</dbReference>
<evidence type="ECO:0000256" key="7">
    <source>
        <dbReference type="ARBA" id="ARBA00022723"/>
    </source>
</evidence>
<dbReference type="InterPro" id="IPR036852">
    <property type="entry name" value="Peptidase_S8/S53_dom_sf"/>
</dbReference>
<feature type="binding site" evidence="15">
    <location>
        <position position="550"/>
    </location>
    <ligand>
        <name>Ca(2+)</name>
        <dbReference type="ChEBI" id="CHEBI:29108"/>
    </ligand>
</feature>
<feature type="signal peptide" evidence="16">
    <location>
        <begin position="1"/>
        <end position="18"/>
    </location>
</feature>
<evidence type="ECO:0000256" key="13">
    <source>
        <dbReference type="ARBA" id="ARBA00023145"/>
    </source>
</evidence>
<comment type="cofactor">
    <cofactor evidence="15">
        <name>Ca(2+)</name>
        <dbReference type="ChEBI" id="CHEBI:29108"/>
    </cofactor>
    <text evidence="15">Binds 1 Ca(2+) ion per subunit.</text>
</comment>
<dbReference type="Gene3D" id="3.40.50.200">
    <property type="entry name" value="Peptidase S8/S53 domain"/>
    <property type="match status" value="1"/>
</dbReference>
<dbReference type="InterPro" id="IPR050819">
    <property type="entry name" value="Tripeptidyl-peptidase_I"/>
</dbReference>
<evidence type="ECO:0000256" key="1">
    <source>
        <dbReference type="ARBA" id="ARBA00001910"/>
    </source>
</evidence>
<evidence type="ECO:0000256" key="4">
    <source>
        <dbReference type="ARBA" id="ARBA00012462"/>
    </source>
</evidence>
<dbReference type="GO" id="GO:0004252">
    <property type="term" value="F:serine-type endopeptidase activity"/>
    <property type="evidence" value="ECO:0007669"/>
    <property type="project" value="UniProtKB-UniRule"/>
</dbReference>
<dbReference type="PROSITE" id="PS00138">
    <property type="entry name" value="SUBTILASE_SER"/>
    <property type="match status" value="1"/>
</dbReference>
<feature type="active site" description="Charge relay system" evidence="15">
    <location>
        <position position="507"/>
    </location>
</feature>
<dbReference type="PROSITE" id="PS51695">
    <property type="entry name" value="SEDOLISIN"/>
    <property type="match status" value="1"/>
</dbReference>
<evidence type="ECO:0000256" key="12">
    <source>
        <dbReference type="ARBA" id="ARBA00023026"/>
    </source>
</evidence>
<evidence type="ECO:0000256" key="6">
    <source>
        <dbReference type="ARBA" id="ARBA00022670"/>
    </source>
</evidence>
<dbReference type="EC" id="3.4.14.10" evidence="4"/>
<accession>A0AAN6MJ58</accession>
<evidence type="ECO:0000313" key="19">
    <source>
        <dbReference type="Proteomes" id="UP001303889"/>
    </source>
</evidence>
<keyword evidence="14" id="KW-0325">Glycoprotein</keyword>
<comment type="catalytic activity">
    <reaction evidence="1">
        <text>Release of an N-terminal tripeptide from a polypeptide.</text>
        <dbReference type="EC" id="3.4.14.10"/>
    </reaction>
</comment>
<evidence type="ECO:0000256" key="9">
    <source>
        <dbReference type="ARBA" id="ARBA00022801"/>
    </source>
</evidence>
<feature type="domain" description="Peptidase S53" evidence="17">
    <location>
        <begin position="214"/>
        <end position="604"/>
    </location>
</feature>
<keyword evidence="5" id="KW-0964">Secreted</keyword>
<dbReference type="AlphaFoldDB" id="A0AAN6MJ58"/>
<dbReference type="GO" id="GO:0006508">
    <property type="term" value="P:proteolysis"/>
    <property type="evidence" value="ECO:0007669"/>
    <property type="project" value="UniProtKB-KW"/>
</dbReference>
<sequence>MFHRALLTAAALAAVGQCASTVLESVAVKPEGWTRLSDASPDQHLTLRIALQQPHEALFERTLYEVSDPAHPRYGQHLSRDALSALMAPRAESTVAVRTWLRSAGISDASVDDAGEWINLRVTVREASALLDADFGVWGHDGTNVKRVRALKYSVPDEVTQHIKMVAPVVRFGQVRPQRSQIFEVVETPQQPAQFKVAAEIPPQSLNATACNATMTPECLRALYKVGSYQAAETKHGLFGVCGYLEEWAKYDQLELFADKYAPYAADTNFTGLGVNGGVNPQGPSQNDDVEANLDIQYAVAMAYKTPITYYSTGGRGPLVPDLDQPDPNDVSNEPYLEFFTYMLGLPDEELPQTLSTSYGEDEQSVPAEYAKKVCQMIGQLGARGVSILFSSGDTGVGSACQTNDGKNTTRFLPIFPAACPYVTSVGGTRYVAPESAVDFSSGGFSDLFPRPIYQELAVDEYLATHLGDRWEGLYNPRGRGFPDVAAQGVKYHVFSQGKDILVSGTSASAPLFAALVSLLNSARLARGSRPLGFLNPWLYTVGRKGLTDVVNGGSRGCTGKDMYSGLPTPFVPYASWNATPGWDPVTGLGTPVFDVLLDLVTPGWELPRIIGHGGGHGHGGGQGGHR</sequence>
<name>A0AAN6MJ58_9PEZI</name>
<evidence type="ECO:0000313" key="18">
    <source>
        <dbReference type="EMBL" id="KAK3901214.1"/>
    </source>
</evidence>
<dbReference type="GO" id="GO:0046872">
    <property type="term" value="F:metal ion binding"/>
    <property type="evidence" value="ECO:0007669"/>
    <property type="project" value="UniProtKB-UniRule"/>
</dbReference>
<feature type="active site" description="Charge relay system" evidence="15">
    <location>
        <position position="295"/>
    </location>
</feature>
<dbReference type="EMBL" id="MU855598">
    <property type="protein sequence ID" value="KAK3901214.1"/>
    <property type="molecule type" value="Genomic_DNA"/>
</dbReference>
<reference evidence="18" key="1">
    <citation type="journal article" date="2023" name="Mol. Phylogenet. Evol.">
        <title>Genome-scale phylogeny and comparative genomics of the fungal order Sordariales.</title>
        <authorList>
            <person name="Hensen N."/>
            <person name="Bonometti L."/>
            <person name="Westerberg I."/>
            <person name="Brannstrom I.O."/>
            <person name="Guillou S."/>
            <person name="Cros-Aarteil S."/>
            <person name="Calhoun S."/>
            <person name="Haridas S."/>
            <person name="Kuo A."/>
            <person name="Mondo S."/>
            <person name="Pangilinan J."/>
            <person name="Riley R."/>
            <person name="LaButti K."/>
            <person name="Andreopoulos B."/>
            <person name="Lipzen A."/>
            <person name="Chen C."/>
            <person name="Yan M."/>
            <person name="Daum C."/>
            <person name="Ng V."/>
            <person name="Clum A."/>
            <person name="Steindorff A."/>
            <person name="Ohm R.A."/>
            <person name="Martin F."/>
            <person name="Silar P."/>
            <person name="Natvig D.O."/>
            <person name="Lalanne C."/>
            <person name="Gautier V."/>
            <person name="Ament-Velasquez S.L."/>
            <person name="Kruys A."/>
            <person name="Hutchinson M.I."/>
            <person name="Powell A.J."/>
            <person name="Barry K."/>
            <person name="Miller A.N."/>
            <person name="Grigoriev I.V."/>
            <person name="Debuchy R."/>
            <person name="Gladieux P."/>
            <person name="Hiltunen Thoren M."/>
            <person name="Johannesson H."/>
        </authorList>
    </citation>
    <scope>NUCLEOTIDE SEQUENCE</scope>
    <source>
        <strain evidence="18">CBS 103.79</strain>
    </source>
</reference>
<keyword evidence="6 15" id="KW-0645">Protease</keyword>
<dbReference type="InterPro" id="IPR023828">
    <property type="entry name" value="Peptidase_S8_Ser-AS"/>
</dbReference>
<dbReference type="SUPFAM" id="SSF52743">
    <property type="entry name" value="Subtilisin-like"/>
    <property type="match status" value="1"/>
</dbReference>
<feature type="binding site" evidence="15">
    <location>
        <position position="549"/>
    </location>
    <ligand>
        <name>Ca(2+)</name>
        <dbReference type="ChEBI" id="CHEBI:29108"/>
    </ligand>
</feature>
<evidence type="ECO:0000256" key="15">
    <source>
        <dbReference type="PROSITE-ProRule" id="PRU01032"/>
    </source>
</evidence>
<dbReference type="Proteomes" id="UP001303889">
    <property type="component" value="Unassembled WGS sequence"/>
</dbReference>
<evidence type="ECO:0000259" key="17">
    <source>
        <dbReference type="PROSITE" id="PS51695"/>
    </source>
</evidence>
<keyword evidence="9 15" id="KW-0378">Hydrolase</keyword>
<dbReference type="InterPro" id="IPR015366">
    <property type="entry name" value="S53_propep"/>
</dbReference>
<keyword evidence="11 15" id="KW-0106">Calcium</keyword>
<gene>
    <name evidence="18" type="ORF">C8A05DRAFT_35110</name>
</gene>
<keyword evidence="13" id="KW-0865">Zymogen</keyword>
<dbReference type="FunFam" id="3.40.50.200:FF:000015">
    <property type="entry name" value="Tripeptidyl peptidase A"/>
    <property type="match status" value="1"/>
</dbReference>
<comment type="function">
    <text evidence="2">Secreted tripeptidyl-peptidase which degrades proteins at acidic pHs and is involved in virulence.</text>
</comment>
<dbReference type="PANTHER" id="PTHR14218">
    <property type="entry name" value="PROTEASE S8 TRIPEPTIDYL PEPTIDASE I CLN2"/>
    <property type="match status" value="1"/>
</dbReference>
<dbReference type="SMART" id="SM00944">
    <property type="entry name" value="Pro-kuma_activ"/>
    <property type="match status" value="1"/>
</dbReference>
<dbReference type="Pfam" id="PF09286">
    <property type="entry name" value="Pro-kuma_activ"/>
    <property type="match status" value="1"/>
</dbReference>
<dbReference type="CDD" id="cd04056">
    <property type="entry name" value="Peptidases_S53"/>
    <property type="match status" value="1"/>
</dbReference>
<evidence type="ECO:0000256" key="3">
    <source>
        <dbReference type="ARBA" id="ARBA00004239"/>
    </source>
</evidence>
<evidence type="ECO:0000256" key="10">
    <source>
        <dbReference type="ARBA" id="ARBA00022825"/>
    </source>
</evidence>
<evidence type="ECO:0000256" key="8">
    <source>
        <dbReference type="ARBA" id="ARBA00022729"/>
    </source>
</evidence>
<proteinExistence type="predicted"/>